<evidence type="ECO:0000313" key="10">
    <source>
        <dbReference type="EMBL" id="WZH42111.1"/>
    </source>
</evidence>
<feature type="domain" description="C2H2-type" evidence="9">
    <location>
        <begin position="36"/>
        <end position="59"/>
    </location>
</feature>
<dbReference type="PANTHER" id="PTHR47660:SF2">
    <property type="entry name" value="TRANSCRIPTION FACTOR WITH C2H2 AND ZN(2)-CYS(6) DNA BINDING DOMAIN (EUROFUNG)"/>
    <property type="match status" value="1"/>
</dbReference>
<keyword evidence="11" id="KW-1185">Reference proteome</keyword>
<dbReference type="InterPro" id="IPR001138">
    <property type="entry name" value="Zn2Cys6_DnaBD"/>
</dbReference>
<dbReference type="CDD" id="cd00067">
    <property type="entry name" value="GAL4"/>
    <property type="match status" value="1"/>
</dbReference>
<dbReference type="SMART" id="SM00355">
    <property type="entry name" value="ZnF_C2H2"/>
    <property type="match status" value="2"/>
</dbReference>
<dbReference type="PROSITE" id="PS50157">
    <property type="entry name" value="ZINC_FINGER_C2H2_2"/>
    <property type="match status" value="2"/>
</dbReference>
<dbReference type="Pfam" id="PF00096">
    <property type="entry name" value="zf-C2H2"/>
    <property type="match status" value="2"/>
</dbReference>
<reference evidence="10 11" key="1">
    <citation type="submission" date="2024-04" db="EMBL/GenBank/DDBJ databases">
        <title>Complete genome sequence of Fusarium acuminatum.</title>
        <authorList>
            <person name="Lan B."/>
        </authorList>
    </citation>
    <scope>NUCLEOTIDE SEQUENCE [LARGE SCALE GENOMIC DNA]</scope>
    <source>
        <strain evidence="10">1A</strain>
    </source>
</reference>
<evidence type="ECO:0000256" key="6">
    <source>
        <dbReference type="PROSITE-ProRule" id="PRU00042"/>
    </source>
</evidence>
<dbReference type="Proteomes" id="UP001489902">
    <property type="component" value="Chromosome 1"/>
</dbReference>
<feature type="domain" description="C2H2-type" evidence="9">
    <location>
        <begin position="8"/>
        <end position="35"/>
    </location>
</feature>
<feature type="region of interest" description="Disordered" evidence="7">
    <location>
        <begin position="716"/>
        <end position="741"/>
    </location>
</feature>
<keyword evidence="6" id="KW-0863">Zinc-finger</keyword>
<protein>
    <recommendedName>
        <fullName evidence="12">Transcription factor Pig1p</fullName>
    </recommendedName>
</protein>
<evidence type="ECO:0000256" key="4">
    <source>
        <dbReference type="ARBA" id="ARBA00023163"/>
    </source>
</evidence>
<sequence length="838" mass="93439">MSYQSDKHVCPVCSKSYERPDHLRRHVQSHQNHRQFRCCICPKGFNRADLLQRHESAHARALDRPYGPRRIDRASQACDACVRAKAKCSDLKPCIRCQVKSIECRLSDPNFCLAYLNARSQDRQSRSSEARQEFGSLYQQEVVMLNEGRERIADDANIEAQSATIGELCTYSSMFEDMDLSWFDSGLWDITAGTCGDMTSCDTRVATHDKANDNADLTSTNNRSLGSLFRSRSEAYQRCAWTSWHPSRFQHSFHGQDIINLGAGNSRERTTLLMKASIERGMGSTLDEACRDHLLVLVTSMKISHFSIHSFPPAELLNDLVRFFFVQETASLVPSIHPGTFSCFHVRPELLLGIIAASAVIVPERRIQLTGLVMHEILRAAMAKLYESDNSTTRDLQALQAYLRALEIGAWSGLKRKTEIACSFMQPGYTMLFQAGAFSSPPEQEVVGDLEQGPQELDTVWKSWAMKESLKRLAIRAFIHDSQVSMAYFQAPTISYAELNMTVPYPPSVWCAESSKGWREDFLRCNSGSRRLLITEVLADVTVLDTCSGEVGLQLCCFAAIHALANQVWDLQQQFALLSAAPEARRHRMNSWCKSRQRDLYHDLMTIGIYCERRVAHHEISFLLEYVMMALHTPVASIQRFTGKEGESEARRVAPVVSEWRQSSAARVAIWHAGQVLRRALEFPPTTLQNFYAVATYDAALALWTYSTLGNRSPTQAEIVSSDGSSRNSSTDNSSTTPVILDGEENDDVRAFCALGHGTPGLSYPAYAGVKGTFFTLADPMLIMQLAADTLRGNLLSTDHASPLLVGNLIDLIEDLGSLVGHSNTSKSSRTSNTGSMG</sequence>
<evidence type="ECO:0000259" key="8">
    <source>
        <dbReference type="PROSITE" id="PS50048"/>
    </source>
</evidence>
<feature type="domain" description="Zn(2)-C6 fungal-type" evidence="8">
    <location>
        <begin position="77"/>
        <end position="106"/>
    </location>
</feature>
<evidence type="ECO:0000256" key="3">
    <source>
        <dbReference type="ARBA" id="ARBA00023015"/>
    </source>
</evidence>
<evidence type="ECO:0000256" key="1">
    <source>
        <dbReference type="ARBA" id="ARBA00022723"/>
    </source>
</evidence>
<evidence type="ECO:0000256" key="7">
    <source>
        <dbReference type="SAM" id="MobiDB-lite"/>
    </source>
</evidence>
<evidence type="ECO:0000259" key="9">
    <source>
        <dbReference type="PROSITE" id="PS50157"/>
    </source>
</evidence>
<dbReference type="PROSITE" id="PS50048">
    <property type="entry name" value="ZN2_CY6_FUNGAL_2"/>
    <property type="match status" value="1"/>
</dbReference>
<keyword evidence="3" id="KW-0805">Transcription regulation</keyword>
<proteinExistence type="predicted"/>
<dbReference type="InterPro" id="IPR036236">
    <property type="entry name" value="Znf_C2H2_sf"/>
</dbReference>
<evidence type="ECO:0008006" key="12">
    <source>
        <dbReference type="Google" id="ProtNLM"/>
    </source>
</evidence>
<accession>A0ABZ2WNN0</accession>
<keyword evidence="4" id="KW-0804">Transcription</keyword>
<dbReference type="SUPFAM" id="SSF57701">
    <property type="entry name" value="Zn2/Cys6 DNA-binding domain"/>
    <property type="match status" value="1"/>
</dbReference>
<evidence type="ECO:0000256" key="5">
    <source>
        <dbReference type="ARBA" id="ARBA00023242"/>
    </source>
</evidence>
<name>A0ABZ2WNN0_9HYPO</name>
<dbReference type="InterPro" id="IPR007219">
    <property type="entry name" value="XnlR_reg_dom"/>
</dbReference>
<gene>
    <name evidence="10" type="ORF">QYS62_003079</name>
</gene>
<dbReference type="SUPFAM" id="SSF57667">
    <property type="entry name" value="beta-beta-alpha zinc fingers"/>
    <property type="match status" value="1"/>
</dbReference>
<dbReference type="InterPro" id="IPR036864">
    <property type="entry name" value="Zn2-C6_fun-type_DNA-bd_sf"/>
</dbReference>
<dbReference type="PANTHER" id="PTHR47660">
    <property type="entry name" value="TRANSCRIPTION FACTOR WITH C2H2 AND ZN(2)-CYS(6) DNA BINDING DOMAIN (EUROFUNG)-RELATED-RELATED"/>
    <property type="match status" value="1"/>
</dbReference>
<dbReference type="Pfam" id="PF00172">
    <property type="entry name" value="Zn_clus"/>
    <property type="match status" value="1"/>
</dbReference>
<dbReference type="Pfam" id="PF04082">
    <property type="entry name" value="Fungal_trans"/>
    <property type="match status" value="1"/>
</dbReference>
<dbReference type="PROSITE" id="PS00028">
    <property type="entry name" value="ZINC_FINGER_C2H2_1"/>
    <property type="match status" value="2"/>
</dbReference>
<feature type="compositionally biased region" description="Low complexity" evidence="7">
    <location>
        <begin position="721"/>
        <end position="737"/>
    </location>
</feature>
<dbReference type="EMBL" id="CP151260">
    <property type="protein sequence ID" value="WZH42111.1"/>
    <property type="molecule type" value="Genomic_DNA"/>
</dbReference>
<keyword evidence="2" id="KW-0862">Zinc</keyword>
<evidence type="ECO:0000256" key="2">
    <source>
        <dbReference type="ARBA" id="ARBA00022833"/>
    </source>
</evidence>
<dbReference type="Gene3D" id="4.10.240.10">
    <property type="entry name" value="Zn(2)-C6 fungal-type DNA-binding domain"/>
    <property type="match status" value="1"/>
</dbReference>
<dbReference type="Gene3D" id="3.30.160.60">
    <property type="entry name" value="Classic Zinc Finger"/>
    <property type="match status" value="1"/>
</dbReference>
<evidence type="ECO:0000313" key="11">
    <source>
        <dbReference type="Proteomes" id="UP001489902"/>
    </source>
</evidence>
<organism evidence="10 11">
    <name type="scientific">Fusarium acuminatum</name>
    <dbReference type="NCBI Taxonomy" id="5515"/>
    <lineage>
        <taxon>Eukaryota</taxon>
        <taxon>Fungi</taxon>
        <taxon>Dikarya</taxon>
        <taxon>Ascomycota</taxon>
        <taxon>Pezizomycotina</taxon>
        <taxon>Sordariomycetes</taxon>
        <taxon>Hypocreomycetidae</taxon>
        <taxon>Hypocreales</taxon>
        <taxon>Nectriaceae</taxon>
        <taxon>Fusarium</taxon>
        <taxon>Fusarium tricinctum species complex</taxon>
    </lineage>
</organism>
<keyword evidence="1" id="KW-0479">Metal-binding</keyword>
<keyword evidence="5" id="KW-0539">Nucleus</keyword>
<dbReference type="InterPro" id="IPR013087">
    <property type="entry name" value="Znf_C2H2_type"/>
</dbReference>